<proteinExistence type="predicted"/>
<feature type="domain" description="PNPLA" evidence="3">
    <location>
        <begin position="10"/>
        <end position="326"/>
    </location>
</feature>
<keyword evidence="1 2" id="KW-0443">Lipid metabolism</keyword>
<feature type="active site" description="Proton acceptor" evidence="2">
    <location>
        <position position="313"/>
    </location>
</feature>
<dbReference type="RefSeq" id="WP_183625705.1">
    <property type="nucleotide sequence ID" value="NZ_JACIDX010000008.1"/>
</dbReference>
<keyword evidence="2" id="KW-0378">Hydrolase</keyword>
<dbReference type="AlphaFoldDB" id="A0A7W6G7X5"/>
<comment type="caution">
    <text evidence="2">Lacks conserved residue(s) required for the propagation of feature annotation.</text>
</comment>
<dbReference type="SUPFAM" id="SSF52151">
    <property type="entry name" value="FabD/lysophospholipase-like"/>
    <property type="match status" value="1"/>
</dbReference>
<evidence type="ECO:0000256" key="1">
    <source>
        <dbReference type="ARBA" id="ARBA00023098"/>
    </source>
</evidence>
<evidence type="ECO:0000256" key="2">
    <source>
        <dbReference type="PROSITE-ProRule" id="PRU01161"/>
    </source>
</evidence>
<organism evidence="4 5">
    <name type="scientific">Novosphingobium sediminicola</name>
    <dbReference type="NCBI Taxonomy" id="563162"/>
    <lineage>
        <taxon>Bacteria</taxon>
        <taxon>Pseudomonadati</taxon>
        <taxon>Pseudomonadota</taxon>
        <taxon>Alphaproteobacteria</taxon>
        <taxon>Sphingomonadales</taxon>
        <taxon>Sphingomonadaceae</taxon>
        <taxon>Novosphingobium</taxon>
    </lineage>
</organism>
<evidence type="ECO:0000313" key="4">
    <source>
        <dbReference type="EMBL" id="MBB3955407.1"/>
    </source>
</evidence>
<accession>A0A7W6G7X5</accession>
<dbReference type="InterPro" id="IPR002641">
    <property type="entry name" value="PNPLA_dom"/>
</dbReference>
<feature type="short sequence motif" description="GXSXG" evidence="2">
    <location>
        <begin position="76"/>
        <end position="80"/>
    </location>
</feature>
<keyword evidence="5" id="KW-1185">Reference proteome</keyword>
<evidence type="ECO:0000259" key="3">
    <source>
        <dbReference type="PROSITE" id="PS51635"/>
    </source>
</evidence>
<feature type="active site" description="Nucleophile" evidence="2">
    <location>
        <position position="78"/>
    </location>
</feature>
<keyword evidence="2" id="KW-0442">Lipid degradation</keyword>
<dbReference type="Proteomes" id="UP000548867">
    <property type="component" value="Unassembled WGS sequence"/>
</dbReference>
<dbReference type="InterPro" id="IPR016035">
    <property type="entry name" value="Acyl_Trfase/lysoPLipase"/>
</dbReference>
<dbReference type="Pfam" id="PF01734">
    <property type="entry name" value="Patatin"/>
    <property type="match status" value="1"/>
</dbReference>
<dbReference type="Pfam" id="PF11856">
    <property type="entry name" value="DUF3376"/>
    <property type="match status" value="1"/>
</dbReference>
<dbReference type="InterPro" id="IPR024282">
    <property type="entry name" value="DUF3376"/>
</dbReference>
<dbReference type="PROSITE" id="PS51635">
    <property type="entry name" value="PNPLA"/>
    <property type="match status" value="1"/>
</dbReference>
<evidence type="ECO:0000313" key="5">
    <source>
        <dbReference type="Proteomes" id="UP000548867"/>
    </source>
</evidence>
<reference evidence="4 5" key="1">
    <citation type="submission" date="2020-08" db="EMBL/GenBank/DDBJ databases">
        <title>Genomic Encyclopedia of Type Strains, Phase IV (KMG-IV): sequencing the most valuable type-strain genomes for metagenomic binning, comparative biology and taxonomic classification.</title>
        <authorList>
            <person name="Goeker M."/>
        </authorList>
    </citation>
    <scope>NUCLEOTIDE SEQUENCE [LARGE SCALE GENOMIC DNA]</scope>
    <source>
        <strain evidence="4 5">DSM 27057</strain>
    </source>
</reference>
<sequence>MRHKELRLALVCYGGISLAVYMHGVTKEVWKLARASRLRQNPDNLLPSERIYVDLLNRIADQSATQLWVLPDIVAGASAGGLNGVFLAQAIHTGQSLEPLTRLWLERADIDCLLDADDQGWTGFAKQWAVPLVRMLLTRTSPISHTSSAIEDEIRAKLNRLVRSRWFEAPFSGIGFSRLIAEALDAMADGACGAALLPKGHPLDLFTTATDYAGHPEKVALNSPPWVEEREHRVDISFRAVAGHGALAALPELVFAARASASFPGAFPPLLPTEIDRLMAERDEEWSGRTGFLSRVLPAHFAAGTVNETALMDGSILVNAPFAQAIAALPSRPAEREVDRRLLYIDPTQDVITNVRPTGAPGFFSVIFRAISTIPREQPIRDNLEALSRQSADMARVRQIMAAIQPEVEASVRMALGHDVLGSCPDGAQMAAWRQASHAAAVEQAGFAYQAYARMKLEITLDALAQALTRDGPVSTPEAQIGTPIRNALGRWANANLRPRGTAGQGMSSEMLAFLRSHDGGFRLRRMRHLIRRLEEAREELGDVPAHHHDTARDAAWQGLSLALGVAAPVPADPERVLVNPGEVLRDMASAGVLPQLDARIDAILVNAIRHVPGALGQAMLLAYLGFAFYDVATLTLTRGQGEAEMNPVKIDRISPRDVARGDGATGLSRRLKGEEFHHFAAFFSRAYREHDYLMGRLHGAARMVDLLISTAPGAIDSQESTRFAHRLFHAILDEEQGKLTADPELIASLRAELSLRPY</sequence>
<dbReference type="Gene3D" id="3.40.1090.10">
    <property type="entry name" value="Cytosolic phospholipase A2 catalytic domain"/>
    <property type="match status" value="1"/>
</dbReference>
<comment type="caution">
    <text evidence="4">The sequence shown here is derived from an EMBL/GenBank/DDBJ whole genome shotgun (WGS) entry which is preliminary data.</text>
</comment>
<dbReference type="GO" id="GO:0016787">
    <property type="term" value="F:hydrolase activity"/>
    <property type="evidence" value="ECO:0007669"/>
    <property type="project" value="UniProtKB-UniRule"/>
</dbReference>
<protein>
    <submittedName>
        <fullName evidence="4">Patatin-related protein</fullName>
    </submittedName>
</protein>
<name>A0A7W6G7X5_9SPHN</name>
<gene>
    <name evidence="4" type="ORF">GGR38_002361</name>
</gene>
<dbReference type="NCBIfam" id="TIGR03607">
    <property type="entry name" value="patatin-like protein"/>
    <property type="match status" value="1"/>
</dbReference>
<dbReference type="GO" id="GO:0016042">
    <property type="term" value="P:lipid catabolic process"/>
    <property type="evidence" value="ECO:0007669"/>
    <property type="project" value="UniProtKB-UniRule"/>
</dbReference>
<dbReference type="EMBL" id="JACIDX010000008">
    <property type="protein sequence ID" value="MBB3955407.1"/>
    <property type="molecule type" value="Genomic_DNA"/>
</dbReference>
<dbReference type="InterPro" id="IPR019894">
    <property type="entry name" value="Patatin-related_protein"/>
</dbReference>